<proteinExistence type="predicted"/>
<dbReference type="AlphaFoldDB" id="A0AAP8JVT9"/>
<evidence type="ECO:0000313" key="1">
    <source>
        <dbReference type="EMBL" id="PHE08095.1"/>
    </source>
</evidence>
<comment type="caution">
    <text evidence="1">The sequence shown here is derived from an EMBL/GenBank/DDBJ whole genome shotgun (WGS) entry which is preliminary data.</text>
</comment>
<reference evidence="1 2" key="1">
    <citation type="submission" date="2017-09" db="EMBL/GenBank/DDBJ databases">
        <title>Large-scale bioinformatics analysis of Bacillus genomes uncovers conserved roles of natural products in bacterial physiology.</title>
        <authorList>
            <consortium name="Agbiome Team Llc"/>
            <person name="Bleich R.M."/>
            <person name="Grubbs K.J."/>
            <person name="Santa Maria K.C."/>
            <person name="Allen S.E."/>
            <person name="Farag S."/>
            <person name="Shank E.A."/>
            <person name="Bowers A."/>
        </authorList>
    </citation>
    <scope>NUCLEOTIDE SEQUENCE [LARGE SCALE GENOMIC DNA]</scope>
    <source>
        <strain evidence="1 2">AFS042148</strain>
    </source>
</reference>
<protein>
    <submittedName>
        <fullName evidence="1">Uncharacterized protein</fullName>
    </submittedName>
</protein>
<evidence type="ECO:0000313" key="2">
    <source>
        <dbReference type="Proteomes" id="UP000224044"/>
    </source>
</evidence>
<organism evidence="1 2">
    <name type="scientific">Bacillus toyonensis</name>
    <dbReference type="NCBI Taxonomy" id="155322"/>
    <lineage>
        <taxon>Bacteria</taxon>
        <taxon>Bacillati</taxon>
        <taxon>Bacillota</taxon>
        <taxon>Bacilli</taxon>
        <taxon>Bacillales</taxon>
        <taxon>Bacillaceae</taxon>
        <taxon>Bacillus</taxon>
        <taxon>Bacillus cereus group</taxon>
    </lineage>
</organism>
<dbReference type="Proteomes" id="UP000224044">
    <property type="component" value="Unassembled WGS sequence"/>
</dbReference>
<accession>A0AAP8JVT9</accession>
<sequence>MSWNNDCWSSKKQHCCDDWWKSKE</sequence>
<name>A0AAP8JVT9_9BACI</name>
<dbReference type="EMBL" id="NUSY01000039">
    <property type="protein sequence ID" value="PHE08095.1"/>
    <property type="molecule type" value="Genomic_DNA"/>
</dbReference>
<feature type="non-terminal residue" evidence="1">
    <location>
        <position position="24"/>
    </location>
</feature>
<gene>
    <name evidence="1" type="ORF">COF62_26265</name>
</gene>